<keyword evidence="10" id="KW-1185">Reference proteome</keyword>
<sequence length="314" mass="34992">MKKFIMRRLFLAIPTAIFVSLISFSLLYFSPGNPAEIVLEMKSPDGSPDNQMIKEYEKKLGLDKPFYELYLIWLSRVVRGDLGYSFQNGEPVLDEFMARFPYTVMIMIGATVVYFILGITMGILSALNKDGVIDNLVRAYASIKMAIPSFWLALLLIWIFSVKLKLVSAFGYNGLESLILPSLALGLGMAGSLARVLRTCILETLSSDYILTARAKGLREIVIMLRHVLKNAFLPVVTLIGMKTAYLLGGAVIVETIFGWPGMGSYFVEAINAKDFPIVSGFVFIFGILFVLVNLIVDVSYAMLDPRVRYDKGE</sequence>
<name>H1KZZ0_9EURY</name>
<dbReference type="Pfam" id="PF19300">
    <property type="entry name" value="BPD_transp_1_N"/>
    <property type="match status" value="1"/>
</dbReference>
<dbReference type="AlphaFoldDB" id="H1KZZ0"/>
<dbReference type="PROSITE" id="PS50928">
    <property type="entry name" value="ABC_TM1"/>
    <property type="match status" value="1"/>
</dbReference>
<feature type="transmembrane region" description="Helical" evidence="7">
    <location>
        <begin position="232"/>
        <end position="258"/>
    </location>
</feature>
<organism evidence="9 10">
    <name type="scientific">Methanotorris formicicus Mc-S-70</name>
    <dbReference type="NCBI Taxonomy" id="647171"/>
    <lineage>
        <taxon>Archaea</taxon>
        <taxon>Methanobacteriati</taxon>
        <taxon>Methanobacteriota</taxon>
        <taxon>Methanomada group</taxon>
        <taxon>Methanococci</taxon>
        <taxon>Methanococcales</taxon>
        <taxon>Methanocaldococcaceae</taxon>
        <taxon>Methanotorris</taxon>
    </lineage>
</organism>
<dbReference type="Pfam" id="PF00528">
    <property type="entry name" value="BPD_transp_1"/>
    <property type="match status" value="1"/>
</dbReference>
<comment type="similarity">
    <text evidence="7">Belongs to the binding-protein-dependent transport system permease family.</text>
</comment>
<keyword evidence="4 7" id="KW-0812">Transmembrane</keyword>
<dbReference type="OrthoDB" id="44105at2157"/>
<evidence type="ECO:0000256" key="3">
    <source>
        <dbReference type="ARBA" id="ARBA00022475"/>
    </source>
</evidence>
<dbReference type="InterPro" id="IPR035906">
    <property type="entry name" value="MetI-like_sf"/>
</dbReference>
<evidence type="ECO:0000256" key="1">
    <source>
        <dbReference type="ARBA" id="ARBA00004651"/>
    </source>
</evidence>
<dbReference type="InterPro" id="IPR045621">
    <property type="entry name" value="BPD_transp_1_N"/>
</dbReference>
<keyword evidence="5 7" id="KW-1133">Transmembrane helix</keyword>
<dbReference type="Gene3D" id="1.10.3720.10">
    <property type="entry name" value="MetI-like"/>
    <property type="match status" value="1"/>
</dbReference>
<dbReference type="STRING" id="647171.MetfoDRAFT_1364"/>
<dbReference type="GO" id="GO:0005886">
    <property type="term" value="C:plasma membrane"/>
    <property type="evidence" value="ECO:0007669"/>
    <property type="project" value="UniProtKB-SubCell"/>
</dbReference>
<gene>
    <name evidence="9" type="ORF">MetfoDRAFT_1364</name>
</gene>
<dbReference type="CDD" id="cd06261">
    <property type="entry name" value="TM_PBP2"/>
    <property type="match status" value="1"/>
</dbReference>
<feature type="transmembrane region" description="Helical" evidence="7">
    <location>
        <begin position="179"/>
        <end position="197"/>
    </location>
</feature>
<comment type="subcellular location">
    <subcellularLocation>
        <location evidence="1 7">Cell membrane</location>
        <topology evidence="1 7">Multi-pass membrane protein</topology>
    </subcellularLocation>
</comment>
<feature type="domain" description="ABC transmembrane type-1" evidence="8">
    <location>
        <begin position="100"/>
        <end position="297"/>
    </location>
</feature>
<protein>
    <submittedName>
        <fullName evidence="9">Binding-protein-dependent transport systems inner membrane component</fullName>
    </submittedName>
</protein>
<feature type="transmembrane region" description="Helical" evidence="7">
    <location>
        <begin position="139"/>
        <end position="159"/>
    </location>
</feature>
<keyword evidence="3" id="KW-1003">Cell membrane</keyword>
<evidence type="ECO:0000313" key="10">
    <source>
        <dbReference type="Proteomes" id="UP000003706"/>
    </source>
</evidence>
<keyword evidence="6 7" id="KW-0472">Membrane</keyword>
<evidence type="ECO:0000256" key="2">
    <source>
        <dbReference type="ARBA" id="ARBA00022448"/>
    </source>
</evidence>
<dbReference type="SUPFAM" id="SSF161098">
    <property type="entry name" value="MetI-like"/>
    <property type="match status" value="1"/>
</dbReference>
<accession>H1KZZ0</accession>
<evidence type="ECO:0000256" key="7">
    <source>
        <dbReference type="RuleBase" id="RU363032"/>
    </source>
</evidence>
<feature type="transmembrane region" description="Helical" evidence="7">
    <location>
        <begin position="9"/>
        <end position="29"/>
    </location>
</feature>
<evidence type="ECO:0000256" key="4">
    <source>
        <dbReference type="ARBA" id="ARBA00022692"/>
    </source>
</evidence>
<dbReference type="RefSeq" id="WP_007044793.1">
    <property type="nucleotide sequence ID" value="NZ_AGJL01000035.1"/>
</dbReference>
<evidence type="ECO:0000259" key="8">
    <source>
        <dbReference type="PROSITE" id="PS50928"/>
    </source>
</evidence>
<proteinExistence type="inferred from homology"/>
<evidence type="ECO:0000313" key="9">
    <source>
        <dbReference type="EMBL" id="EHP85400.1"/>
    </source>
</evidence>
<dbReference type="PANTHER" id="PTHR43163:SF6">
    <property type="entry name" value="DIPEPTIDE TRANSPORT SYSTEM PERMEASE PROTEIN DPPB-RELATED"/>
    <property type="match status" value="1"/>
</dbReference>
<dbReference type="PATRIC" id="fig|647171.4.peg.1330"/>
<feature type="transmembrane region" description="Helical" evidence="7">
    <location>
        <begin position="278"/>
        <end position="304"/>
    </location>
</feature>
<dbReference type="PANTHER" id="PTHR43163">
    <property type="entry name" value="DIPEPTIDE TRANSPORT SYSTEM PERMEASE PROTEIN DPPB-RELATED"/>
    <property type="match status" value="1"/>
</dbReference>
<keyword evidence="2 7" id="KW-0813">Transport</keyword>
<dbReference type="InterPro" id="IPR000515">
    <property type="entry name" value="MetI-like"/>
</dbReference>
<dbReference type="Proteomes" id="UP000003706">
    <property type="component" value="Unassembled WGS sequence"/>
</dbReference>
<evidence type="ECO:0000256" key="6">
    <source>
        <dbReference type="ARBA" id="ARBA00023136"/>
    </source>
</evidence>
<reference evidence="9 10" key="1">
    <citation type="submission" date="2011-09" db="EMBL/GenBank/DDBJ databases">
        <title>The draft genome of Methanotorris formicicus Mc-S-70.</title>
        <authorList>
            <consortium name="US DOE Joint Genome Institute (JGI-PGF)"/>
            <person name="Lucas S."/>
            <person name="Han J."/>
            <person name="Lapidus A."/>
            <person name="Cheng J.-F."/>
            <person name="Goodwin L."/>
            <person name="Pitluck S."/>
            <person name="Peters L."/>
            <person name="Land M.L."/>
            <person name="Hauser L."/>
            <person name="Sieprawska-Lupa M."/>
            <person name="Takai K."/>
            <person name="Miyazaki J."/>
            <person name="Whitman W."/>
            <person name="Woyke T.J."/>
        </authorList>
    </citation>
    <scope>NUCLEOTIDE SEQUENCE [LARGE SCALE GENOMIC DNA]</scope>
    <source>
        <strain evidence="9 10">Mc-S-70</strain>
    </source>
</reference>
<dbReference type="GO" id="GO:0055085">
    <property type="term" value="P:transmembrane transport"/>
    <property type="evidence" value="ECO:0007669"/>
    <property type="project" value="InterPro"/>
</dbReference>
<dbReference type="EMBL" id="AGJL01000035">
    <property type="protein sequence ID" value="EHP85400.1"/>
    <property type="molecule type" value="Genomic_DNA"/>
</dbReference>
<feature type="transmembrane region" description="Helical" evidence="7">
    <location>
        <begin position="102"/>
        <end position="127"/>
    </location>
</feature>
<evidence type="ECO:0000256" key="5">
    <source>
        <dbReference type="ARBA" id="ARBA00022989"/>
    </source>
</evidence>
<comment type="caution">
    <text evidence="9">The sequence shown here is derived from an EMBL/GenBank/DDBJ whole genome shotgun (WGS) entry which is preliminary data.</text>
</comment>